<feature type="compositionally biased region" description="Basic and acidic residues" evidence="1">
    <location>
        <begin position="38"/>
        <end position="53"/>
    </location>
</feature>
<proteinExistence type="predicted"/>
<gene>
    <name evidence="2" type="ORF">RJ641_013245</name>
</gene>
<evidence type="ECO:0008006" key="4">
    <source>
        <dbReference type="Google" id="ProtNLM"/>
    </source>
</evidence>
<organism evidence="2 3">
    <name type="scientific">Dillenia turbinata</name>
    <dbReference type="NCBI Taxonomy" id="194707"/>
    <lineage>
        <taxon>Eukaryota</taxon>
        <taxon>Viridiplantae</taxon>
        <taxon>Streptophyta</taxon>
        <taxon>Embryophyta</taxon>
        <taxon>Tracheophyta</taxon>
        <taxon>Spermatophyta</taxon>
        <taxon>Magnoliopsida</taxon>
        <taxon>eudicotyledons</taxon>
        <taxon>Gunneridae</taxon>
        <taxon>Pentapetalae</taxon>
        <taxon>Dilleniales</taxon>
        <taxon>Dilleniaceae</taxon>
        <taxon>Dillenia</taxon>
    </lineage>
</organism>
<sequence length="90" mass="10575">MKLYTDSKSAISIVHNPIQHDRMKHVRIDRSFIKSEIDNGTREREREEEKRTIEEEDETDMREMSKVYNGADLGSSNEKLSYSWTIGNNP</sequence>
<dbReference type="Proteomes" id="UP001370490">
    <property type="component" value="Unassembled WGS sequence"/>
</dbReference>
<feature type="region of interest" description="Disordered" evidence="1">
    <location>
        <begin position="38"/>
        <end position="90"/>
    </location>
</feature>
<evidence type="ECO:0000313" key="2">
    <source>
        <dbReference type="EMBL" id="KAK6945701.1"/>
    </source>
</evidence>
<comment type="caution">
    <text evidence="2">The sequence shown here is derived from an EMBL/GenBank/DDBJ whole genome shotgun (WGS) entry which is preliminary data.</text>
</comment>
<dbReference type="AlphaFoldDB" id="A0AAN8WD12"/>
<keyword evidence="3" id="KW-1185">Reference proteome</keyword>
<accession>A0AAN8WD12</accession>
<evidence type="ECO:0000256" key="1">
    <source>
        <dbReference type="SAM" id="MobiDB-lite"/>
    </source>
</evidence>
<protein>
    <recommendedName>
        <fullName evidence="4">Copia protein</fullName>
    </recommendedName>
</protein>
<name>A0AAN8WD12_9MAGN</name>
<reference evidence="2 3" key="1">
    <citation type="submission" date="2023-12" db="EMBL/GenBank/DDBJ databases">
        <title>A high-quality genome assembly for Dillenia turbinata (Dilleniales).</title>
        <authorList>
            <person name="Chanderbali A."/>
        </authorList>
    </citation>
    <scope>NUCLEOTIDE SEQUENCE [LARGE SCALE GENOMIC DNA]</scope>
    <source>
        <strain evidence="2">LSX21</strain>
        <tissue evidence="2">Leaf</tissue>
    </source>
</reference>
<feature type="compositionally biased region" description="Polar residues" evidence="1">
    <location>
        <begin position="74"/>
        <end position="90"/>
    </location>
</feature>
<dbReference type="EMBL" id="JBAMMX010000002">
    <property type="protein sequence ID" value="KAK6945701.1"/>
    <property type="molecule type" value="Genomic_DNA"/>
</dbReference>
<evidence type="ECO:0000313" key="3">
    <source>
        <dbReference type="Proteomes" id="UP001370490"/>
    </source>
</evidence>